<evidence type="ECO:0000313" key="1">
    <source>
        <dbReference type="EMBL" id="CAG8766721.1"/>
    </source>
</evidence>
<organism evidence="1 2">
    <name type="scientific">Dentiscutata erythropus</name>
    <dbReference type="NCBI Taxonomy" id="1348616"/>
    <lineage>
        <taxon>Eukaryota</taxon>
        <taxon>Fungi</taxon>
        <taxon>Fungi incertae sedis</taxon>
        <taxon>Mucoromycota</taxon>
        <taxon>Glomeromycotina</taxon>
        <taxon>Glomeromycetes</taxon>
        <taxon>Diversisporales</taxon>
        <taxon>Gigasporaceae</taxon>
        <taxon>Dentiscutata</taxon>
    </lineage>
</organism>
<protein>
    <submittedName>
        <fullName evidence="1">691_t:CDS:1</fullName>
    </submittedName>
</protein>
<evidence type="ECO:0000313" key="2">
    <source>
        <dbReference type="Proteomes" id="UP000789405"/>
    </source>
</evidence>
<name>A0A9N9NV17_9GLOM</name>
<feature type="non-terminal residue" evidence="1">
    <location>
        <position position="1"/>
    </location>
</feature>
<dbReference type="EMBL" id="CAJVPY010018374">
    <property type="protein sequence ID" value="CAG8766721.1"/>
    <property type="molecule type" value="Genomic_DNA"/>
</dbReference>
<dbReference type="Proteomes" id="UP000789405">
    <property type="component" value="Unassembled WGS sequence"/>
</dbReference>
<proteinExistence type="predicted"/>
<accession>A0A9N9NV17</accession>
<gene>
    <name evidence="1" type="ORF">DERYTH_LOCUS18303</name>
</gene>
<dbReference type="OrthoDB" id="2438421at2759"/>
<sequence length="62" mass="7149">DLLNQIITLMKPFDNATTYFSSSKYTTLSIIYSLTQALKYTFTDIEITEDILIKVSNYSKTK</sequence>
<dbReference type="AlphaFoldDB" id="A0A9N9NV17"/>
<keyword evidence="2" id="KW-1185">Reference proteome</keyword>
<comment type="caution">
    <text evidence="1">The sequence shown here is derived from an EMBL/GenBank/DDBJ whole genome shotgun (WGS) entry which is preliminary data.</text>
</comment>
<reference evidence="1" key="1">
    <citation type="submission" date="2021-06" db="EMBL/GenBank/DDBJ databases">
        <authorList>
            <person name="Kallberg Y."/>
            <person name="Tangrot J."/>
            <person name="Rosling A."/>
        </authorList>
    </citation>
    <scope>NUCLEOTIDE SEQUENCE</scope>
    <source>
        <strain evidence="1">MA453B</strain>
    </source>
</reference>